<evidence type="ECO:0000313" key="11">
    <source>
        <dbReference type="EMBL" id="PCH36945.1"/>
    </source>
</evidence>
<evidence type="ECO:0000256" key="8">
    <source>
        <dbReference type="RuleBase" id="RU003346"/>
    </source>
</evidence>
<sequence length="523" mass="58503">MAVGGAVTTNVTTGVSHLLNPNRKWYNNRRLINLHAWIVLIVIISSANGFDGSLMNNFQSLWQWEGYFKNPSGSLLGALSAMQNIGSLAAYPFAPYLSDGIGRRATIFLGAIITLVGVALQSAAYNIGMFIGGRFLIGFGVCFATNAAPMLVTEISYPTYRAPLTSVYNSLWYSGNVIASWVTFGTAYIPNEWSWRVPSLIQGIPSVLQLFLIMLAPESPRWLISKGKEAEGLKILAYYHADGDDQDPLVQFEFEEIKASIEFEQHLYKDVGWLTLFKTPGNRKRMMLACAIAWFSQWSGNGLVSYYLNKVFDTIGITNTTIQLLITGILAIWNLVISISASFLVDRLGRRPLFLWATGGCLVFFTLQTICSARYALEPQPATAHAVIAFIFLYYGFYDLAYTPLIVTYTVEILPNSLRAKGLTVYSVMVSLSLIFNQYVNPIALQRIAWKYYIFYCCWIAFEFVFIFFFLVETKNRTLEETAALFDDNAAEVLPVVITEEGPQDKMSETEKSMEKVIEGAST</sequence>
<evidence type="ECO:0000256" key="6">
    <source>
        <dbReference type="ARBA" id="ARBA00023136"/>
    </source>
</evidence>
<proteinExistence type="inferred from homology"/>
<name>A0A2H3J5J7_WOLCO</name>
<dbReference type="InterPro" id="IPR020846">
    <property type="entry name" value="MFS_dom"/>
</dbReference>
<dbReference type="OMA" id="ESFICAM"/>
<feature type="transmembrane region" description="Helical" evidence="9">
    <location>
        <begin position="171"/>
        <end position="189"/>
    </location>
</feature>
<dbReference type="STRING" id="742152.A0A2H3J5J7"/>
<dbReference type="NCBIfam" id="TIGR00879">
    <property type="entry name" value="SP"/>
    <property type="match status" value="1"/>
</dbReference>
<comment type="similarity">
    <text evidence="2 8">Belongs to the major facilitator superfamily. Sugar transporter (TC 2.A.1.1) family.</text>
</comment>
<comment type="subcellular location">
    <subcellularLocation>
        <location evidence="1">Membrane</location>
        <topology evidence="1">Multi-pass membrane protein</topology>
    </subcellularLocation>
</comment>
<dbReference type="InterPro" id="IPR005828">
    <property type="entry name" value="MFS_sugar_transport-like"/>
</dbReference>
<evidence type="ECO:0000256" key="2">
    <source>
        <dbReference type="ARBA" id="ARBA00010992"/>
    </source>
</evidence>
<dbReference type="InterPro" id="IPR003663">
    <property type="entry name" value="Sugar/inositol_transpt"/>
</dbReference>
<evidence type="ECO:0000313" key="12">
    <source>
        <dbReference type="Proteomes" id="UP000218811"/>
    </source>
</evidence>
<dbReference type="InterPro" id="IPR050360">
    <property type="entry name" value="MFS_Sugar_Transporters"/>
</dbReference>
<dbReference type="Proteomes" id="UP000218811">
    <property type="component" value="Unassembled WGS sequence"/>
</dbReference>
<accession>A0A2H3J5J7</accession>
<evidence type="ECO:0000256" key="1">
    <source>
        <dbReference type="ARBA" id="ARBA00004141"/>
    </source>
</evidence>
<evidence type="ECO:0000256" key="4">
    <source>
        <dbReference type="ARBA" id="ARBA00022692"/>
    </source>
</evidence>
<feature type="transmembrane region" description="Helical" evidence="9">
    <location>
        <begin position="31"/>
        <end position="55"/>
    </location>
</feature>
<feature type="domain" description="Major facilitator superfamily (MFS) profile" evidence="10">
    <location>
        <begin position="37"/>
        <end position="475"/>
    </location>
</feature>
<protein>
    <submittedName>
        <fullName evidence="11">Hexose transporter</fullName>
    </submittedName>
</protein>
<feature type="transmembrane region" description="Helical" evidence="9">
    <location>
        <begin position="387"/>
        <end position="411"/>
    </location>
</feature>
<dbReference type="OrthoDB" id="6133115at2759"/>
<keyword evidence="5 9" id="KW-1133">Transmembrane helix</keyword>
<feature type="transmembrane region" description="Helical" evidence="9">
    <location>
        <begin position="452"/>
        <end position="472"/>
    </location>
</feature>
<feature type="transmembrane region" description="Helical" evidence="9">
    <location>
        <begin position="353"/>
        <end position="375"/>
    </location>
</feature>
<dbReference type="GO" id="GO:0005351">
    <property type="term" value="F:carbohydrate:proton symporter activity"/>
    <property type="evidence" value="ECO:0007669"/>
    <property type="project" value="TreeGrafter"/>
</dbReference>
<evidence type="ECO:0000256" key="3">
    <source>
        <dbReference type="ARBA" id="ARBA00022448"/>
    </source>
</evidence>
<dbReference type="PANTHER" id="PTHR48022:SF64">
    <property type="entry name" value="MAJOR FACILITATOR SUPERFAMILY (MFS) PROFILE DOMAIN-CONTAINING PROTEIN"/>
    <property type="match status" value="1"/>
</dbReference>
<organism evidence="11 12">
    <name type="scientific">Wolfiporia cocos (strain MD-104)</name>
    <name type="common">Brown rot fungus</name>
    <dbReference type="NCBI Taxonomy" id="742152"/>
    <lineage>
        <taxon>Eukaryota</taxon>
        <taxon>Fungi</taxon>
        <taxon>Dikarya</taxon>
        <taxon>Basidiomycota</taxon>
        <taxon>Agaricomycotina</taxon>
        <taxon>Agaricomycetes</taxon>
        <taxon>Polyporales</taxon>
        <taxon>Phaeolaceae</taxon>
        <taxon>Wolfiporia</taxon>
    </lineage>
</organism>
<dbReference type="PROSITE" id="PS50850">
    <property type="entry name" value="MFS"/>
    <property type="match status" value="1"/>
</dbReference>
<comment type="catalytic activity">
    <reaction evidence="7">
        <text>myo-inositol(out) + H(+)(out) = myo-inositol(in) + H(+)(in)</text>
        <dbReference type="Rhea" id="RHEA:60364"/>
        <dbReference type="ChEBI" id="CHEBI:15378"/>
        <dbReference type="ChEBI" id="CHEBI:17268"/>
    </reaction>
</comment>
<evidence type="ECO:0000256" key="7">
    <source>
        <dbReference type="ARBA" id="ARBA00049119"/>
    </source>
</evidence>
<dbReference type="Gene3D" id="1.20.1250.20">
    <property type="entry name" value="MFS general substrate transporter like domains"/>
    <property type="match status" value="1"/>
</dbReference>
<keyword evidence="3 8" id="KW-0813">Transport</keyword>
<evidence type="ECO:0000256" key="9">
    <source>
        <dbReference type="SAM" id="Phobius"/>
    </source>
</evidence>
<dbReference type="PANTHER" id="PTHR48022">
    <property type="entry name" value="PLASTIDIC GLUCOSE TRANSPORTER 4"/>
    <property type="match status" value="1"/>
</dbReference>
<reference evidence="11 12" key="1">
    <citation type="journal article" date="2012" name="Science">
        <title>The Paleozoic origin of enzymatic lignin decomposition reconstructed from 31 fungal genomes.</title>
        <authorList>
            <person name="Floudas D."/>
            <person name="Binder M."/>
            <person name="Riley R."/>
            <person name="Barry K."/>
            <person name="Blanchette R.A."/>
            <person name="Henrissat B."/>
            <person name="Martinez A.T."/>
            <person name="Otillar R."/>
            <person name="Spatafora J.W."/>
            <person name="Yadav J.S."/>
            <person name="Aerts A."/>
            <person name="Benoit I."/>
            <person name="Boyd A."/>
            <person name="Carlson A."/>
            <person name="Copeland A."/>
            <person name="Coutinho P.M."/>
            <person name="de Vries R.P."/>
            <person name="Ferreira P."/>
            <person name="Findley K."/>
            <person name="Foster B."/>
            <person name="Gaskell J."/>
            <person name="Glotzer D."/>
            <person name="Gorecki P."/>
            <person name="Heitman J."/>
            <person name="Hesse C."/>
            <person name="Hori C."/>
            <person name="Igarashi K."/>
            <person name="Jurgens J.A."/>
            <person name="Kallen N."/>
            <person name="Kersten P."/>
            <person name="Kohler A."/>
            <person name="Kuees U."/>
            <person name="Kumar T.K.A."/>
            <person name="Kuo A."/>
            <person name="LaButti K."/>
            <person name="Larrondo L.F."/>
            <person name="Lindquist E."/>
            <person name="Ling A."/>
            <person name="Lombard V."/>
            <person name="Lucas S."/>
            <person name="Lundell T."/>
            <person name="Martin R."/>
            <person name="McLaughlin D.J."/>
            <person name="Morgenstern I."/>
            <person name="Morin E."/>
            <person name="Murat C."/>
            <person name="Nagy L.G."/>
            <person name="Nolan M."/>
            <person name="Ohm R.A."/>
            <person name="Patyshakuliyeva A."/>
            <person name="Rokas A."/>
            <person name="Ruiz-Duenas F.J."/>
            <person name="Sabat G."/>
            <person name="Salamov A."/>
            <person name="Samejima M."/>
            <person name="Schmutz J."/>
            <person name="Slot J.C."/>
            <person name="St John F."/>
            <person name="Stenlid J."/>
            <person name="Sun H."/>
            <person name="Sun S."/>
            <person name="Syed K."/>
            <person name="Tsang A."/>
            <person name="Wiebenga A."/>
            <person name="Young D."/>
            <person name="Pisabarro A."/>
            <person name="Eastwood D.C."/>
            <person name="Martin F."/>
            <person name="Cullen D."/>
            <person name="Grigoriev I.V."/>
            <person name="Hibbett D.S."/>
        </authorList>
    </citation>
    <scope>NUCLEOTIDE SEQUENCE [LARGE SCALE GENOMIC DNA]</scope>
    <source>
        <strain evidence="11 12">MD-104</strain>
    </source>
</reference>
<gene>
    <name evidence="11" type="ORF">WOLCODRAFT_140654</name>
</gene>
<dbReference type="EMBL" id="KB467898">
    <property type="protein sequence ID" value="PCH36945.1"/>
    <property type="molecule type" value="Genomic_DNA"/>
</dbReference>
<evidence type="ECO:0000256" key="5">
    <source>
        <dbReference type="ARBA" id="ARBA00022989"/>
    </source>
</evidence>
<dbReference type="AlphaFoldDB" id="A0A2H3J5J7"/>
<dbReference type="SUPFAM" id="SSF103473">
    <property type="entry name" value="MFS general substrate transporter"/>
    <property type="match status" value="1"/>
</dbReference>
<feature type="transmembrane region" description="Helical" evidence="9">
    <location>
        <begin position="423"/>
        <end position="440"/>
    </location>
</feature>
<feature type="transmembrane region" description="Helical" evidence="9">
    <location>
        <begin position="320"/>
        <end position="341"/>
    </location>
</feature>
<evidence type="ECO:0000259" key="10">
    <source>
        <dbReference type="PROSITE" id="PS50850"/>
    </source>
</evidence>
<feature type="transmembrane region" description="Helical" evidence="9">
    <location>
        <begin position="131"/>
        <end position="151"/>
    </location>
</feature>
<keyword evidence="6 9" id="KW-0472">Membrane</keyword>
<keyword evidence="12" id="KW-1185">Reference proteome</keyword>
<dbReference type="Pfam" id="PF00083">
    <property type="entry name" value="Sugar_tr"/>
    <property type="match status" value="1"/>
</dbReference>
<dbReference type="InterPro" id="IPR036259">
    <property type="entry name" value="MFS_trans_sf"/>
</dbReference>
<dbReference type="GO" id="GO:0016020">
    <property type="term" value="C:membrane"/>
    <property type="evidence" value="ECO:0007669"/>
    <property type="project" value="UniProtKB-SubCell"/>
</dbReference>
<keyword evidence="4 9" id="KW-0812">Transmembrane</keyword>
<dbReference type="PRINTS" id="PR00171">
    <property type="entry name" value="SUGRTRNSPORT"/>
</dbReference>
<dbReference type="FunFam" id="1.20.1250.20:FF:000117">
    <property type="entry name" value="MFS hexose transporter"/>
    <property type="match status" value="1"/>
</dbReference>
<feature type="transmembrane region" description="Helical" evidence="9">
    <location>
        <begin position="286"/>
        <end position="308"/>
    </location>
</feature>
<feature type="transmembrane region" description="Helical" evidence="9">
    <location>
        <begin position="106"/>
        <end position="125"/>
    </location>
</feature>
<dbReference type="InterPro" id="IPR005829">
    <property type="entry name" value="Sugar_transporter_CS"/>
</dbReference>
<dbReference type="PROSITE" id="PS00216">
    <property type="entry name" value="SUGAR_TRANSPORT_1"/>
    <property type="match status" value="1"/>
</dbReference>